<keyword evidence="1" id="KW-0472">Membrane</keyword>
<dbReference type="GO" id="GO:0043683">
    <property type="term" value="P:type IV pilus assembly"/>
    <property type="evidence" value="ECO:0007669"/>
    <property type="project" value="InterPro"/>
</dbReference>
<proteinExistence type="predicted"/>
<dbReference type="Gene3D" id="3.30.70.60">
    <property type="match status" value="1"/>
</dbReference>
<name>A0A2J0QAA9_9BACT</name>
<keyword evidence="1" id="KW-1133">Transmembrane helix</keyword>
<dbReference type="Proteomes" id="UP000228496">
    <property type="component" value="Unassembled WGS sequence"/>
</dbReference>
<dbReference type="AlphaFoldDB" id="A0A2J0QAA9"/>
<dbReference type="GO" id="GO:0043107">
    <property type="term" value="P:type IV pilus-dependent motility"/>
    <property type="evidence" value="ECO:0007669"/>
    <property type="project" value="InterPro"/>
</dbReference>
<evidence type="ECO:0000256" key="1">
    <source>
        <dbReference type="SAM" id="Phobius"/>
    </source>
</evidence>
<feature type="transmembrane region" description="Helical" evidence="1">
    <location>
        <begin position="6"/>
        <end position="23"/>
    </location>
</feature>
<organism evidence="2 3">
    <name type="scientific">Candidatus Yanofskybacteria bacterium CG10_big_fil_rev_8_21_14_0_10_36_16</name>
    <dbReference type="NCBI Taxonomy" id="1975096"/>
    <lineage>
        <taxon>Bacteria</taxon>
        <taxon>Candidatus Yanofskyibacteriota</taxon>
    </lineage>
</organism>
<accession>A0A2J0QAA9</accession>
<dbReference type="InterPro" id="IPR007445">
    <property type="entry name" value="PilO"/>
</dbReference>
<dbReference type="InterPro" id="IPR014717">
    <property type="entry name" value="Transl_elong_EF1B/ribsomal_bS6"/>
</dbReference>
<keyword evidence="1" id="KW-0812">Transmembrane</keyword>
<evidence type="ECO:0008006" key="4">
    <source>
        <dbReference type="Google" id="ProtNLM"/>
    </source>
</evidence>
<reference evidence="2 3" key="1">
    <citation type="submission" date="2017-09" db="EMBL/GenBank/DDBJ databases">
        <title>Depth-based differentiation of microbial function through sediment-hosted aquifers and enrichment of novel symbionts in the deep terrestrial subsurface.</title>
        <authorList>
            <person name="Probst A.J."/>
            <person name="Ladd B."/>
            <person name="Jarett J.K."/>
            <person name="Geller-Mcgrath D.E."/>
            <person name="Sieber C.M."/>
            <person name="Emerson J.B."/>
            <person name="Anantharaman K."/>
            <person name="Thomas B.C."/>
            <person name="Malmstrom R."/>
            <person name="Stieglmeier M."/>
            <person name="Klingl A."/>
            <person name="Woyke T."/>
            <person name="Ryan C.M."/>
            <person name="Banfield J.F."/>
        </authorList>
    </citation>
    <scope>NUCLEOTIDE SEQUENCE [LARGE SCALE GENOMIC DNA]</scope>
    <source>
        <strain evidence="2">CG10_big_fil_rev_8_21_14_0_10_36_16</strain>
    </source>
</reference>
<evidence type="ECO:0000313" key="3">
    <source>
        <dbReference type="Proteomes" id="UP000228496"/>
    </source>
</evidence>
<evidence type="ECO:0000313" key="2">
    <source>
        <dbReference type="EMBL" id="PJE50534.1"/>
    </source>
</evidence>
<protein>
    <recommendedName>
        <fullName evidence="4">Pilus assembly protein PilO</fullName>
    </recommendedName>
</protein>
<comment type="caution">
    <text evidence="2">The sequence shown here is derived from an EMBL/GenBank/DDBJ whole genome shotgun (WGS) entry which is preliminary data.</text>
</comment>
<dbReference type="EMBL" id="PCXQ01000006">
    <property type="protein sequence ID" value="PJE50534.1"/>
    <property type="molecule type" value="Genomic_DNA"/>
</dbReference>
<dbReference type="Pfam" id="PF04350">
    <property type="entry name" value="PilO"/>
    <property type="match status" value="1"/>
</dbReference>
<gene>
    <name evidence="2" type="ORF">COV29_03965</name>
</gene>
<sequence length="177" mass="19587">MIRNILPSFLIGAAFFGIFVLVLPQYDSIKTLWGEIASRQEILDERREALQSVTALGRQIRNSEELERLELLVPTSAKTEEIISSLDNIAAQSGLTMNSLTVAGTTNNTKRGGSSGYKNVLIDISLNGSYNSLLNFLSLIEQNLRVYDINEISMTTDRGSFLINLTINAYQLEVPEG</sequence>